<dbReference type="EMBL" id="AEQN01000007">
    <property type="protein sequence ID" value="EFV02560.1"/>
    <property type="molecule type" value="Genomic_DNA"/>
</dbReference>
<keyword evidence="7 9" id="KW-0675">Receptor</keyword>
<sequence length="305" mass="33235">MASLYQRMKDKLAGTKKNFSEKINRALYYKNLDENFFDELEESLILSDMSIETSEAIIDQLQKEIKQKGIKKSEEVLGLLESIMTEMVTVTAAPMQMPAVMLVVGVNGVGKTTTIAKLAQRYKNEGKTVMLAAADTFRAAAAEQLEAWAERIGVDIIASASGADPASVVYDALHAAHSRHADVLICDTAGRLHNKVNLMNELEKLSRIIDREGQGFDVHNLLVVDATTGQNALTQARTFNEAVHLSGIVMTKMDGTAKGGVVIPMINELKIPVEYVGLGEGADDLVPFDAREFVKLLYDTSDSGA</sequence>
<comment type="function">
    <text evidence="9">Involved in targeting and insertion of nascent membrane proteins into the cytoplasmic membrane. Acts as a receptor for the complex formed by the signal recognition particle (SRP) and the ribosome-nascent chain (RNC).</text>
</comment>
<dbReference type="SMART" id="SM00962">
    <property type="entry name" value="SRP54"/>
    <property type="match status" value="1"/>
</dbReference>
<evidence type="ECO:0000313" key="11">
    <source>
        <dbReference type="EMBL" id="EFV02560.1"/>
    </source>
</evidence>
<comment type="catalytic activity">
    <reaction evidence="8 9">
        <text>GTP + H2O = GDP + phosphate + H(+)</text>
        <dbReference type="Rhea" id="RHEA:19669"/>
        <dbReference type="ChEBI" id="CHEBI:15377"/>
        <dbReference type="ChEBI" id="CHEBI:15378"/>
        <dbReference type="ChEBI" id="CHEBI:37565"/>
        <dbReference type="ChEBI" id="CHEBI:43474"/>
        <dbReference type="ChEBI" id="CHEBI:58189"/>
        <dbReference type="EC" id="3.6.5.4"/>
    </reaction>
</comment>
<comment type="similarity">
    <text evidence="9">Belongs to the GTP-binding SRP family. FtsY subfamily.</text>
</comment>
<dbReference type="Pfam" id="PF00448">
    <property type="entry name" value="SRP54"/>
    <property type="match status" value="1"/>
</dbReference>
<keyword evidence="4 9" id="KW-0378">Hydrolase</keyword>
<evidence type="ECO:0000256" key="4">
    <source>
        <dbReference type="ARBA" id="ARBA00022801"/>
    </source>
</evidence>
<keyword evidence="3 9" id="KW-0547">Nucleotide-binding</keyword>
<evidence type="ECO:0000313" key="12">
    <source>
        <dbReference type="Proteomes" id="UP000004754"/>
    </source>
</evidence>
<comment type="subcellular location">
    <subcellularLocation>
        <location evidence="9">Cell membrane</location>
        <topology evidence="9">Peripheral membrane protein</topology>
        <orientation evidence="9">Cytoplasmic side</orientation>
    </subcellularLocation>
    <subcellularLocation>
        <location evidence="9">Cytoplasm</location>
    </subcellularLocation>
</comment>
<dbReference type="Gene3D" id="3.40.50.300">
    <property type="entry name" value="P-loop containing nucleotide triphosphate hydrolases"/>
    <property type="match status" value="1"/>
</dbReference>
<dbReference type="InterPro" id="IPR036225">
    <property type="entry name" value="SRP/SRP_N"/>
</dbReference>
<reference evidence="11 12" key="1">
    <citation type="submission" date="2010-12" db="EMBL/GenBank/DDBJ databases">
        <authorList>
            <person name="Muzny D."/>
            <person name="Qin X."/>
            <person name="Deng J."/>
            <person name="Jiang H."/>
            <person name="Liu Y."/>
            <person name="Qu J."/>
            <person name="Song X.-Z."/>
            <person name="Zhang L."/>
            <person name="Thornton R."/>
            <person name="Coyle M."/>
            <person name="Francisco L."/>
            <person name="Jackson L."/>
            <person name="Javaid M."/>
            <person name="Korchina V."/>
            <person name="Kovar C."/>
            <person name="Mata R."/>
            <person name="Mathew T."/>
            <person name="Ngo R."/>
            <person name="Nguyen L."/>
            <person name="Nguyen N."/>
            <person name="Okwuonu G."/>
            <person name="Ongeri F."/>
            <person name="Pham C."/>
            <person name="Simmons D."/>
            <person name="Wilczek-Boney K."/>
            <person name="Hale W."/>
            <person name="Jakkamsetti A."/>
            <person name="Pham P."/>
            <person name="Ruth R."/>
            <person name="San Lucas F."/>
            <person name="Warren J."/>
            <person name="Zhang J."/>
            <person name="Zhao Z."/>
            <person name="Zhou C."/>
            <person name="Zhu D."/>
            <person name="Lee S."/>
            <person name="Bess C."/>
            <person name="Blankenburg K."/>
            <person name="Forbes L."/>
            <person name="Fu Q."/>
            <person name="Gubbala S."/>
            <person name="Hirani K."/>
            <person name="Jayaseelan J.C."/>
            <person name="Lara F."/>
            <person name="Munidasa M."/>
            <person name="Palculict T."/>
            <person name="Patil S."/>
            <person name="Pu L.-L."/>
            <person name="Saada N."/>
            <person name="Tang L."/>
            <person name="Weissenberger G."/>
            <person name="Zhu Y."/>
            <person name="Hemphill L."/>
            <person name="Shang Y."/>
            <person name="Youmans B."/>
            <person name="Ayvaz T."/>
            <person name="Ross M."/>
            <person name="Santibanez J."/>
            <person name="Aqrawi P."/>
            <person name="Gross S."/>
            <person name="Joshi V."/>
            <person name="Fowler G."/>
            <person name="Nazareth L."/>
            <person name="Reid J."/>
            <person name="Worley K."/>
            <person name="Petrosino J."/>
            <person name="Highlander S."/>
            <person name="Gibbs R."/>
        </authorList>
    </citation>
    <scope>NUCLEOTIDE SEQUENCE [LARGE SCALE GENOMIC DNA]</scope>
    <source>
        <strain evidence="11 12">ATCC 23263</strain>
    </source>
</reference>
<dbReference type="SMART" id="SM00963">
    <property type="entry name" value="SRP54_N"/>
    <property type="match status" value="1"/>
</dbReference>
<comment type="subunit">
    <text evidence="9">Part of the signal recognition particle protein translocation system, which is composed of SRP and FtsY.</text>
</comment>
<feature type="binding site" evidence="9">
    <location>
        <begin position="187"/>
        <end position="191"/>
    </location>
    <ligand>
        <name>GTP</name>
        <dbReference type="ChEBI" id="CHEBI:37565"/>
    </ligand>
</feature>
<organism evidence="11 12">
    <name type="scientific">Pseudoramibacter alactolyticus ATCC 23263</name>
    <dbReference type="NCBI Taxonomy" id="887929"/>
    <lineage>
        <taxon>Bacteria</taxon>
        <taxon>Bacillati</taxon>
        <taxon>Bacillota</taxon>
        <taxon>Clostridia</taxon>
        <taxon>Eubacteriales</taxon>
        <taxon>Eubacteriaceae</taxon>
        <taxon>Pseudoramibacter</taxon>
    </lineage>
</organism>
<evidence type="ECO:0000256" key="8">
    <source>
        <dbReference type="ARBA" id="ARBA00048027"/>
    </source>
</evidence>
<dbReference type="GO" id="GO:0005886">
    <property type="term" value="C:plasma membrane"/>
    <property type="evidence" value="ECO:0007669"/>
    <property type="project" value="UniProtKB-SubCell"/>
</dbReference>
<feature type="binding site" evidence="9">
    <location>
        <begin position="251"/>
        <end position="254"/>
    </location>
    <ligand>
        <name>GTP</name>
        <dbReference type="ChEBI" id="CHEBI:37565"/>
    </ligand>
</feature>
<evidence type="ECO:0000256" key="6">
    <source>
        <dbReference type="ARBA" id="ARBA00023136"/>
    </source>
</evidence>
<dbReference type="PROSITE" id="PS00300">
    <property type="entry name" value="SRP54"/>
    <property type="match status" value="1"/>
</dbReference>
<gene>
    <name evidence="9 11" type="primary">ftsY</name>
    <name evidence="11" type="ORF">HMP0721_0468</name>
</gene>
<dbReference type="HAMAP" id="MF_00920">
    <property type="entry name" value="FtsY"/>
    <property type="match status" value="1"/>
</dbReference>
<dbReference type="InterPro" id="IPR013822">
    <property type="entry name" value="Signal_recog_particl_SRP54_hlx"/>
</dbReference>
<dbReference type="GO" id="GO:0005525">
    <property type="term" value="F:GTP binding"/>
    <property type="evidence" value="ECO:0007669"/>
    <property type="project" value="UniProtKB-UniRule"/>
</dbReference>
<comment type="caution">
    <text evidence="11">The sequence shown here is derived from an EMBL/GenBank/DDBJ whole genome shotgun (WGS) entry which is preliminary data.</text>
</comment>
<dbReference type="SUPFAM" id="SSF47364">
    <property type="entry name" value="Domain of the SRP/SRP receptor G-proteins"/>
    <property type="match status" value="1"/>
</dbReference>
<dbReference type="InterPro" id="IPR003593">
    <property type="entry name" value="AAA+_ATPase"/>
</dbReference>
<dbReference type="eggNOG" id="COG0552">
    <property type="taxonomic scope" value="Bacteria"/>
</dbReference>
<dbReference type="OrthoDB" id="9804720at2"/>
<keyword evidence="1 9" id="KW-1003">Cell membrane</keyword>
<accession>E6MEN5</accession>
<dbReference type="GO" id="GO:0006614">
    <property type="term" value="P:SRP-dependent cotranslational protein targeting to membrane"/>
    <property type="evidence" value="ECO:0007669"/>
    <property type="project" value="InterPro"/>
</dbReference>
<evidence type="ECO:0000256" key="1">
    <source>
        <dbReference type="ARBA" id="ARBA00022475"/>
    </source>
</evidence>
<dbReference type="RefSeq" id="WP_006597887.1">
    <property type="nucleotide sequence ID" value="NZ_GL622359.1"/>
</dbReference>
<dbReference type="AlphaFoldDB" id="E6MEN5"/>
<name>E6MEN5_9FIRM</name>
<dbReference type="STRING" id="887929.HMP0721_0468"/>
<keyword evidence="6 9" id="KW-0472">Membrane</keyword>
<feature type="binding site" evidence="9">
    <location>
        <begin position="105"/>
        <end position="112"/>
    </location>
    <ligand>
        <name>GTP</name>
        <dbReference type="ChEBI" id="CHEBI:37565"/>
    </ligand>
</feature>
<keyword evidence="2 9" id="KW-0963">Cytoplasm</keyword>
<dbReference type="Gene3D" id="1.20.120.140">
    <property type="entry name" value="Signal recognition particle SRP54, nucleotide-binding domain"/>
    <property type="match status" value="1"/>
</dbReference>
<dbReference type="PANTHER" id="PTHR43134">
    <property type="entry name" value="SIGNAL RECOGNITION PARTICLE RECEPTOR SUBUNIT ALPHA"/>
    <property type="match status" value="1"/>
</dbReference>
<dbReference type="HOGENOM" id="CLU_009301_3_4_9"/>
<dbReference type="InterPro" id="IPR027417">
    <property type="entry name" value="P-loop_NTPase"/>
</dbReference>
<keyword evidence="12" id="KW-1185">Reference proteome</keyword>
<dbReference type="SUPFAM" id="SSF52540">
    <property type="entry name" value="P-loop containing nucleoside triphosphate hydrolases"/>
    <property type="match status" value="1"/>
</dbReference>
<dbReference type="FunFam" id="3.40.50.300:FF:000053">
    <property type="entry name" value="Signal recognition particle receptor FtsY"/>
    <property type="match status" value="1"/>
</dbReference>
<evidence type="ECO:0000256" key="5">
    <source>
        <dbReference type="ARBA" id="ARBA00023134"/>
    </source>
</evidence>
<dbReference type="SMART" id="SM00382">
    <property type="entry name" value="AAA"/>
    <property type="match status" value="1"/>
</dbReference>
<dbReference type="FunFam" id="1.20.120.140:FF:000002">
    <property type="entry name" value="Signal recognition particle receptor FtsY"/>
    <property type="match status" value="1"/>
</dbReference>
<dbReference type="Pfam" id="PF02881">
    <property type="entry name" value="SRP54_N"/>
    <property type="match status" value="1"/>
</dbReference>
<dbReference type="InterPro" id="IPR004390">
    <property type="entry name" value="SR_rcpt_FtsY"/>
</dbReference>
<dbReference type="NCBIfam" id="TIGR00064">
    <property type="entry name" value="ftsY"/>
    <property type="match status" value="1"/>
</dbReference>
<evidence type="ECO:0000256" key="9">
    <source>
        <dbReference type="HAMAP-Rule" id="MF_00920"/>
    </source>
</evidence>
<evidence type="ECO:0000259" key="10">
    <source>
        <dbReference type="PROSITE" id="PS00300"/>
    </source>
</evidence>
<feature type="domain" description="SRP54-type proteins GTP-binding" evidence="10">
    <location>
        <begin position="272"/>
        <end position="285"/>
    </location>
</feature>
<dbReference type="PANTHER" id="PTHR43134:SF1">
    <property type="entry name" value="SIGNAL RECOGNITION PARTICLE RECEPTOR SUBUNIT ALPHA"/>
    <property type="match status" value="1"/>
</dbReference>
<evidence type="ECO:0000256" key="2">
    <source>
        <dbReference type="ARBA" id="ARBA00022490"/>
    </source>
</evidence>
<dbReference type="GO" id="GO:0005047">
    <property type="term" value="F:signal recognition particle binding"/>
    <property type="evidence" value="ECO:0007669"/>
    <property type="project" value="TreeGrafter"/>
</dbReference>
<dbReference type="Proteomes" id="UP000004754">
    <property type="component" value="Unassembled WGS sequence"/>
</dbReference>
<keyword evidence="5 9" id="KW-0342">GTP-binding</keyword>
<protein>
    <recommendedName>
        <fullName evidence="9">Signal recognition particle receptor FtsY</fullName>
        <shortName evidence="9">SRP receptor</shortName>
        <ecNumber evidence="9">3.6.5.4</ecNumber>
    </recommendedName>
</protein>
<dbReference type="InterPro" id="IPR000897">
    <property type="entry name" value="SRP54_GTPase_dom"/>
</dbReference>
<dbReference type="GO" id="GO:0005737">
    <property type="term" value="C:cytoplasm"/>
    <property type="evidence" value="ECO:0007669"/>
    <property type="project" value="UniProtKB-SubCell"/>
</dbReference>
<proteinExistence type="inferred from homology"/>
<dbReference type="InterPro" id="IPR042101">
    <property type="entry name" value="SRP54_N_sf"/>
</dbReference>
<evidence type="ECO:0000256" key="7">
    <source>
        <dbReference type="ARBA" id="ARBA00023170"/>
    </source>
</evidence>
<evidence type="ECO:0000256" key="3">
    <source>
        <dbReference type="ARBA" id="ARBA00022741"/>
    </source>
</evidence>
<dbReference type="EC" id="3.6.5.4" evidence="9"/>
<dbReference type="GO" id="GO:0003924">
    <property type="term" value="F:GTPase activity"/>
    <property type="evidence" value="ECO:0007669"/>
    <property type="project" value="UniProtKB-UniRule"/>
</dbReference>